<organism evidence="1 2">
    <name type="scientific">Hevea brasiliensis</name>
    <name type="common">Para rubber tree</name>
    <name type="synonym">Siphonia brasiliensis</name>
    <dbReference type="NCBI Taxonomy" id="3981"/>
    <lineage>
        <taxon>Eukaryota</taxon>
        <taxon>Viridiplantae</taxon>
        <taxon>Streptophyta</taxon>
        <taxon>Embryophyta</taxon>
        <taxon>Tracheophyta</taxon>
        <taxon>Spermatophyta</taxon>
        <taxon>Magnoliopsida</taxon>
        <taxon>eudicotyledons</taxon>
        <taxon>Gunneridae</taxon>
        <taxon>Pentapetalae</taxon>
        <taxon>rosids</taxon>
        <taxon>fabids</taxon>
        <taxon>Malpighiales</taxon>
        <taxon>Euphorbiaceae</taxon>
        <taxon>Crotonoideae</taxon>
        <taxon>Micrandreae</taxon>
        <taxon>Hevea</taxon>
    </lineage>
</organism>
<protein>
    <submittedName>
        <fullName evidence="1">Uncharacterized protein</fullName>
    </submittedName>
</protein>
<name>A0A6A6KYR4_HEVBR</name>
<reference evidence="1 2" key="1">
    <citation type="journal article" date="2020" name="Mol. Plant">
        <title>The Chromosome-Based Rubber Tree Genome Provides New Insights into Spurge Genome Evolution and Rubber Biosynthesis.</title>
        <authorList>
            <person name="Liu J."/>
            <person name="Shi C."/>
            <person name="Shi C.C."/>
            <person name="Li W."/>
            <person name="Zhang Q.J."/>
            <person name="Zhang Y."/>
            <person name="Li K."/>
            <person name="Lu H.F."/>
            <person name="Shi C."/>
            <person name="Zhu S.T."/>
            <person name="Xiao Z.Y."/>
            <person name="Nan H."/>
            <person name="Yue Y."/>
            <person name="Zhu X.G."/>
            <person name="Wu Y."/>
            <person name="Hong X.N."/>
            <person name="Fan G.Y."/>
            <person name="Tong Y."/>
            <person name="Zhang D."/>
            <person name="Mao C.L."/>
            <person name="Liu Y.L."/>
            <person name="Hao S.J."/>
            <person name="Liu W.Q."/>
            <person name="Lv M.Q."/>
            <person name="Zhang H.B."/>
            <person name="Liu Y."/>
            <person name="Hu-Tang G.R."/>
            <person name="Wang J.P."/>
            <person name="Wang J.H."/>
            <person name="Sun Y.H."/>
            <person name="Ni S.B."/>
            <person name="Chen W.B."/>
            <person name="Zhang X.C."/>
            <person name="Jiao Y.N."/>
            <person name="Eichler E.E."/>
            <person name="Li G.H."/>
            <person name="Liu X."/>
            <person name="Gao L.Z."/>
        </authorList>
    </citation>
    <scope>NUCLEOTIDE SEQUENCE [LARGE SCALE GENOMIC DNA]</scope>
    <source>
        <strain evidence="2">cv. GT1</strain>
        <tissue evidence="1">Leaf</tissue>
    </source>
</reference>
<gene>
    <name evidence="1" type="ORF">GH714_008105</name>
</gene>
<evidence type="ECO:0000313" key="2">
    <source>
        <dbReference type="Proteomes" id="UP000467840"/>
    </source>
</evidence>
<evidence type="ECO:0000313" key="1">
    <source>
        <dbReference type="EMBL" id="KAF2294192.1"/>
    </source>
</evidence>
<proteinExistence type="predicted"/>
<comment type="caution">
    <text evidence="1">The sequence shown here is derived from an EMBL/GenBank/DDBJ whole genome shotgun (WGS) entry which is preliminary data.</text>
</comment>
<dbReference type="AlphaFoldDB" id="A0A6A6KYR4"/>
<dbReference type="Proteomes" id="UP000467840">
    <property type="component" value="Chromosome 7"/>
</dbReference>
<sequence length="158" mass="17600">MLDKTVFPSLCYINLKSLPSLTRFYSGSEAIKCPSLEKIEAADCLKIKIFTSTFSGEQDSTMIVEGNKDRVYKEGSDIPIVHFLNGKANTLYGYLGCTIKKVEDVNTAKAQAYGGRRIPAPSFSVSRNFRIAGMLWNESSSAMLIIFREFDNPGDMEM</sequence>
<accession>A0A6A6KYR4</accession>
<keyword evidence="2" id="KW-1185">Reference proteome</keyword>
<dbReference type="EMBL" id="JAAGAX010000013">
    <property type="protein sequence ID" value="KAF2294192.1"/>
    <property type="molecule type" value="Genomic_DNA"/>
</dbReference>